<dbReference type="InterPro" id="IPR027417">
    <property type="entry name" value="P-loop_NTPase"/>
</dbReference>
<dbReference type="Pfam" id="PF13189">
    <property type="entry name" value="Cytidylate_kin2"/>
    <property type="match status" value="1"/>
</dbReference>
<evidence type="ECO:0000313" key="2">
    <source>
        <dbReference type="Proteomes" id="UP000179270"/>
    </source>
</evidence>
<name>A0A1F7I7L3_9BACT</name>
<accession>A0A1F7I7L3</accession>
<dbReference type="Gene3D" id="3.40.50.300">
    <property type="entry name" value="P-loop containing nucleotide triphosphate hydrolases"/>
    <property type="match status" value="1"/>
</dbReference>
<dbReference type="Proteomes" id="UP000179270">
    <property type="component" value="Unassembled WGS sequence"/>
</dbReference>
<dbReference type="STRING" id="1802055.A3A74_07565"/>
<gene>
    <name evidence="1" type="ORF">A3A74_07565</name>
</gene>
<dbReference type="AlphaFoldDB" id="A0A1F7I7L3"/>
<evidence type="ECO:0000313" key="1">
    <source>
        <dbReference type="EMBL" id="OGK39262.1"/>
    </source>
</evidence>
<comment type="caution">
    <text evidence="1">The sequence shown here is derived from an EMBL/GenBank/DDBJ whole genome shotgun (WGS) entry which is preliminary data.</text>
</comment>
<protein>
    <recommendedName>
        <fullName evidence="3">Cytidylate kinase</fullName>
    </recommendedName>
</protein>
<proteinExistence type="predicted"/>
<reference evidence="1 2" key="1">
    <citation type="journal article" date="2016" name="Nat. Commun.">
        <title>Thousands of microbial genomes shed light on interconnected biogeochemical processes in an aquifer system.</title>
        <authorList>
            <person name="Anantharaman K."/>
            <person name="Brown C.T."/>
            <person name="Hug L.A."/>
            <person name="Sharon I."/>
            <person name="Castelle C.J."/>
            <person name="Probst A.J."/>
            <person name="Thomas B.C."/>
            <person name="Singh A."/>
            <person name="Wilkins M.J."/>
            <person name="Karaoz U."/>
            <person name="Brodie E.L."/>
            <person name="Williams K.H."/>
            <person name="Hubbard S.S."/>
            <person name="Banfield J.F."/>
        </authorList>
    </citation>
    <scope>NUCLEOTIDE SEQUENCE [LARGE SCALE GENOMIC DNA]</scope>
</reference>
<dbReference type="EMBL" id="MGAF01000054">
    <property type="protein sequence ID" value="OGK39262.1"/>
    <property type="molecule type" value="Genomic_DNA"/>
</dbReference>
<evidence type="ECO:0008006" key="3">
    <source>
        <dbReference type="Google" id="ProtNLM"/>
    </source>
</evidence>
<organism evidence="1 2">
    <name type="scientific">Candidatus Roizmanbacteria bacterium RIFCSPLOWO2_01_FULL_35_13</name>
    <dbReference type="NCBI Taxonomy" id="1802055"/>
    <lineage>
        <taxon>Bacteria</taxon>
        <taxon>Candidatus Roizmaniibacteriota</taxon>
    </lineage>
</organism>
<sequence>MKRLFQLINKNIFEELFSGRKKAVPLEQKLPLITISREMGSGGRPIAEKVAKKLGIPWKVFHKDMMDEIAKESHLEKRLIKEVDENRIPLIDELIGDFFGKRYLNLSNYYKQLVKILTTVGHRGNAIIVGRGAHYLFPEALKIRLICEMDQRIKWMMEFENLSKNQTLDRIEKSDQQRLEFEKAVYNHDSRKAHHYDLVIRTGSHLGIEDAAEIIVFTAKRRFKI</sequence>